<dbReference type="KEGG" id="mff:MFFC18_34190"/>
<dbReference type="EMBL" id="CP042912">
    <property type="protein sequence ID" value="QEG23520.1"/>
    <property type="molecule type" value="Genomic_DNA"/>
</dbReference>
<evidence type="ECO:0000313" key="2">
    <source>
        <dbReference type="EMBL" id="QEG23520.1"/>
    </source>
</evidence>
<proteinExistence type="predicted"/>
<feature type="chain" id="PRO_5022789768" evidence="1">
    <location>
        <begin position="30"/>
        <end position="163"/>
    </location>
</feature>
<accession>A0A5B9PED7</accession>
<dbReference type="AlphaFoldDB" id="A0A5B9PED7"/>
<protein>
    <submittedName>
        <fullName evidence="2">Uncharacterized protein</fullName>
    </submittedName>
</protein>
<organism evidence="2 3">
    <name type="scientific">Mariniblastus fucicola</name>
    <dbReference type="NCBI Taxonomy" id="980251"/>
    <lineage>
        <taxon>Bacteria</taxon>
        <taxon>Pseudomonadati</taxon>
        <taxon>Planctomycetota</taxon>
        <taxon>Planctomycetia</taxon>
        <taxon>Pirellulales</taxon>
        <taxon>Pirellulaceae</taxon>
        <taxon>Mariniblastus</taxon>
    </lineage>
</organism>
<feature type="signal peptide" evidence="1">
    <location>
        <begin position="1"/>
        <end position="29"/>
    </location>
</feature>
<evidence type="ECO:0000256" key="1">
    <source>
        <dbReference type="SAM" id="SignalP"/>
    </source>
</evidence>
<dbReference type="Proteomes" id="UP000322214">
    <property type="component" value="Chromosome"/>
</dbReference>
<gene>
    <name evidence="2" type="ORF">MFFC18_34190</name>
</gene>
<dbReference type="Gene3D" id="3.10.560.10">
    <property type="entry name" value="Outer membrane lipoprotein wza domain like"/>
    <property type="match status" value="1"/>
</dbReference>
<evidence type="ECO:0000313" key="3">
    <source>
        <dbReference type="Proteomes" id="UP000322214"/>
    </source>
</evidence>
<sequence length="163" mass="17339" precursor="true">MGSLMNQSHSRRHISSTLFLAIASICAMSTGCSTMTSITGNALPVEPAAVSSPNGSYTVEMHSNFGAPKQYKGTLDGSTTVSDALTNAGAIKKHRAMDVEILRVVEHQGKSRGLRMPVNYETRLGGPKPEQDYALLDGDRVVVKPKESSSIVKMISTVAGMGR</sequence>
<reference evidence="2 3" key="1">
    <citation type="submission" date="2019-08" db="EMBL/GenBank/DDBJ databases">
        <title>Deep-cultivation of Planctomycetes and their phenomic and genomic characterization uncovers novel biology.</title>
        <authorList>
            <person name="Wiegand S."/>
            <person name="Jogler M."/>
            <person name="Boedeker C."/>
            <person name="Pinto D."/>
            <person name="Vollmers J."/>
            <person name="Rivas-Marin E."/>
            <person name="Kohn T."/>
            <person name="Peeters S.H."/>
            <person name="Heuer A."/>
            <person name="Rast P."/>
            <person name="Oberbeckmann S."/>
            <person name="Bunk B."/>
            <person name="Jeske O."/>
            <person name="Meyerdierks A."/>
            <person name="Storesund J.E."/>
            <person name="Kallscheuer N."/>
            <person name="Luecker S."/>
            <person name="Lage O.M."/>
            <person name="Pohl T."/>
            <person name="Merkel B.J."/>
            <person name="Hornburger P."/>
            <person name="Mueller R.-W."/>
            <person name="Bruemmer F."/>
            <person name="Labrenz M."/>
            <person name="Spormann A.M."/>
            <person name="Op den Camp H."/>
            <person name="Overmann J."/>
            <person name="Amann R."/>
            <person name="Jetten M.S.M."/>
            <person name="Mascher T."/>
            <person name="Medema M.H."/>
            <person name="Devos D.P."/>
            <person name="Kaster A.-K."/>
            <person name="Ovreas L."/>
            <person name="Rohde M."/>
            <person name="Galperin M.Y."/>
            <person name="Jogler C."/>
        </authorList>
    </citation>
    <scope>NUCLEOTIDE SEQUENCE [LARGE SCALE GENOMIC DNA]</scope>
    <source>
        <strain evidence="2 3">FC18</strain>
    </source>
</reference>
<dbReference type="STRING" id="980251.GCA_001642875_02655"/>
<keyword evidence="1" id="KW-0732">Signal</keyword>
<name>A0A5B9PED7_9BACT</name>
<keyword evidence="3" id="KW-1185">Reference proteome</keyword>